<dbReference type="EMBL" id="BGPR01002496">
    <property type="protein sequence ID" value="GBM74427.1"/>
    <property type="molecule type" value="Genomic_DNA"/>
</dbReference>
<organism evidence="4 5">
    <name type="scientific">Araneus ventricosus</name>
    <name type="common">Orbweaver spider</name>
    <name type="synonym">Epeira ventricosa</name>
    <dbReference type="NCBI Taxonomy" id="182803"/>
    <lineage>
        <taxon>Eukaryota</taxon>
        <taxon>Metazoa</taxon>
        <taxon>Ecdysozoa</taxon>
        <taxon>Arthropoda</taxon>
        <taxon>Chelicerata</taxon>
        <taxon>Arachnida</taxon>
        <taxon>Araneae</taxon>
        <taxon>Araneomorphae</taxon>
        <taxon>Entelegynae</taxon>
        <taxon>Araneoidea</taxon>
        <taxon>Araneidae</taxon>
        <taxon>Araneus</taxon>
    </lineage>
</organism>
<name>A0A4Y2I9M2_ARAVE</name>
<dbReference type="GO" id="GO:0006516">
    <property type="term" value="P:glycoprotein catabolic process"/>
    <property type="evidence" value="ECO:0007669"/>
    <property type="project" value="TreeGrafter"/>
</dbReference>
<dbReference type="PANTHER" id="PTHR43730">
    <property type="entry name" value="BETA-MANNOSIDASE"/>
    <property type="match status" value="1"/>
</dbReference>
<evidence type="ECO:0000256" key="1">
    <source>
        <dbReference type="ARBA" id="ARBA00007401"/>
    </source>
</evidence>
<dbReference type="SUPFAM" id="SSF49303">
    <property type="entry name" value="beta-Galactosidase/glucuronidase domain"/>
    <property type="match status" value="2"/>
</dbReference>
<proteinExistence type="inferred from homology"/>
<protein>
    <submittedName>
        <fullName evidence="4">Beta-mannosidase</fullName>
    </submittedName>
</protein>
<dbReference type="InterPro" id="IPR050887">
    <property type="entry name" value="Beta-mannosidase_GH2"/>
</dbReference>
<comment type="caution">
    <text evidence="4">The sequence shown here is derived from an EMBL/GenBank/DDBJ whole genome shotgun (WGS) entry which is preliminary data.</text>
</comment>
<dbReference type="InterPro" id="IPR013783">
    <property type="entry name" value="Ig-like_fold"/>
</dbReference>
<dbReference type="OrthoDB" id="6488039at2759"/>
<keyword evidence="2" id="KW-0326">Glycosidase</keyword>
<keyword evidence="2" id="KW-0378">Hydrolase</keyword>
<dbReference type="Gene3D" id="2.60.40.10">
    <property type="entry name" value="Immunoglobulins"/>
    <property type="match status" value="2"/>
</dbReference>
<dbReference type="InterPro" id="IPR036156">
    <property type="entry name" value="Beta-gal/glucu_dom_sf"/>
</dbReference>
<reference evidence="4 5" key="1">
    <citation type="journal article" date="2019" name="Sci. Rep.">
        <title>Orb-weaving spider Araneus ventricosus genome elucidates the spidroin gene catalogue.</title>
        <authorList>
            <person name="Kono N."/>
            <person name="Nakamura H."/>
            <person name="Ohtoshi R."/>
            <person name="Moran D.A.P."/>
            <person name="Shinohara A."/>
            <person name="Yoshida Y."/>
            <person name="Fujiwara M."/>
            <person name="Mori M."/>
            <person name="Tomita M."/>
            <person name="Arakawa K."/>
        </authorList>
    </citation>
    <scope>NUCLEOTIDE SEQUENCE [LARGE SCALE GENOMIC DNA]</scope>
</reference>
<gene>
    <name evidence="4" type="primary">MANBA_1</name>
    <name evidence="4" type="ORF">AVEN_39219_1</name>
</gene>
<sequence length="262" mass="29106">MLLLLSHGQATVEKGFSVNKKVEVENMKELSDVSQRLICDYINSTEYGGRWKMLHYYAKNFFSPLLVSPYQENDEAVVGVVSDLSAPLNNLILNISVFSWSSMEPLLTDVVTFSQPPRCSQVVSRQSITTLLEKSGCPDENSCFLFFTVLSPEDSSVESRNVLFLSEFHSAIGLKKPNITAAITGPTRTEVSDFTFNISLNTNAIAPFVWLEVGNIPGRFSDNGFLLISETMNVSFFSKEPTKIADITNNLNVMSLKDTCTN</sequence>
<evidence type="ECO:0000256" key="2">
    <source>
        <dbReference type="ARBA" id="ARBA00023295"/>
    </source>
</evidence>
<comment type="similarity">
    <text evidence="1">Belongs to the glycosyl hydrolase 2 family.</text>
</comment>
<dbReference type="GO" id="GO:0004567">
    <property type="term" value="F:beta-mannosidase activity"/>
    <property type="evidence" value="ECO:0007669"/>
    <property type="project" value="TreeGrafter"/>
</dbReference>
<dbReference type="Pfam" id="PF17753">
    <property type="entry name" value="Ig_mannosidase"/>
    <property type="match status" value="1"/>
</dbReference>
<dbReference type="AlphaFoldDB" id="A0A4Y2I9M2"/>
<evidence type="ECO:0000313" key="4">
    <source>
        <dbReference type="EMBL" id="GBM74427.1"/>
    </source>
</evidence>
<feature type="domain" description="Beta-mannosidase Ig-fold" evidence="3">
    <location>
        <begin position="174"/>
        <end position="259"/>
    </location>
</feature>
<evidence type="ECO:0000259" key="3">
    <source>
        <dbReference type="Pfam" id="PF17753"/>
    </source>
</evidence>
<dbReference type="Proteomes" id="UP000499080">
    <property type="component" value="Unassembled WGS sequence"/>
</dbReference>
<dbReference type="FunFam" id="2.60.40.10:FF:000650">
    <property type="entry name" value="Mannosidase beta"/>
    <property type="match status" value="1"/>
</dbReference>
<keyword evidence="5" id="KW-1185">Reference proteome</keyword>
<evidence type="ECO:0000313" key="5">
    <source>
        <dbReference type="Proteomes" id="UP000499080"/>
    </source>
</evidence>
<accession>A0A4Y2I9M2</accession>
<dbReference type="InterPro" id="IPR041625">
    <property type="entry name" value="Beta-mannosidase_Ig"/>
</dbReference>
<dbReference type="PANTHER" id="PTHR43730:SF1">
    <property type="entry name" value="BETA-MANNOSIDASE"/>
    <property type="match status" value="1"/>
</dbReference>